<reference evidence="12" key="1">
    <citation type="submission" date="2022-11" db="EMBL/GenBank/DDBJ databases">
        <authorList>
            <person name="Petersen C."/>
        </authorList>
    </citation>
    <scope>NUCLEOTIDE SEQUENCE</scope>
    <source>
        <strain evidence="12">IBT 30069</strain>
    </source>
</reference>
<protein>
    <recommendedName>
        <fullName evidence="4 11">tRNA (uracil-O(2)-)-methyltransferase</fullName>
        <ecNumber evidence="3 11">2.1.1.211</ecNumber>
    </recommendedName>
</protein>
<dbReference type="AlphaFoldDB" id="A0A9W9KBY6"/>
<dbReference type="PANTHER" id="PTHR21210">
    <property type="entry name" value="TRNA (URACIL-O(2)-)-METHYLTRANSFERASE-RELATED"/>
    <property type="match status" value="1"/>
</dbReference>
<evidence type="ECO:0000256" key="10">
    <source>
        <dbReference type="ARBA" id="ARBA00047957"/>
    </source>
</evidence>
<evidence type="ECO:0000256" key="8">
    <source>
        <dbReference type="ARBA" id="ARBA00022691"/>
    </source>
</evidence>
<dbReference type="EC" id="2.1.1.211" evidence="3 11"/>
<dbReference type="PANTHER" id="PTHR21210:SF0">
    <property type="entry name" value="TRNA (URACIL-O(2)-)-METHYLTRANSFERASE-RELATED"/>
    <property type="match status" value="1"/>
</dbReference>
<dbReference type="OrthoDB" id="10047021at2759"/>
<evidence type="ECO:0000256" key="2">
    <source>
        <dbReference type="ARBA" id="ARBA00009056"/>
    </source>
</evidence>
<dbReference type="Proteomes" id="UP001149165">
    <property type="component" value="Unassembled WGS sequence"/>
</dbReference>
<evidence type="ECO:0000256" key="11">
    <source>
        <dbReference type="RuleBase" id="RU368004"/>
    </source>
</evidence>
<keyword evidence="8 11" id="KW-0949">S-adenosyl-L-methionine</keyword>
<evidence type="ECO:0000256" key="5">
    <source>
        <dbReference type="ARBA" id="ARBA00022490"/>
    </source>
</evidence>
<evidence type="ECO:0000256" key="3">
    <source>
        <dbReference type="ARBA" id="ARBA00012795"/>
    </source>
</evidence>
<keyword evidence="5 11" id="KW-0963">Cytoplasm</keyword>
<reference evidence="12" key="2">
    <citation type="journal article" date="2023" name="IMA Fungus">
        <title>Comparative genomic study of the Penicillium genus elucidates a diverse pangenome and 15 lateral gene transfer events.</title>
        <authorList>
            <person name="Petersen C."/>
            <person name="Sorensen T."/>
            <person name="Nielsen M.R."/>
            <person name="Sondergaard T.E."/>
            <person name="Sorensen J.L."/>
            <person name="Fitzpatrick D.A."/>
            <person name="Frisvad J.C."/>
            <person name="Nielsen K.L."/>
        </authorList>
    </citation>
    <scope>NUCLEOTIDE SEQUENCE</scope>
    <source>
        <strain evidence="12">IBT 30069</strain>
    </source>
</reference>
<evidence type="ECO:0000256" key="9">
    <source>
        <dbReference type="ARBA" id="ARBA00022694"/>
    </source>
</evidence>
<accession>A0A9W9KBY6</accession>
<keyword evidence="7 11" id="KW-0808">Transferase</keyword>
<comment type="similarity">
    <text evidence="2 11">Belongs to the TRM44 family.</text>
</comment>
<comment type="caution">
    <text evidence="12">The sequence shown here is derived from an EMBL/GenBank/DDBJ whole genome shotgun (WGS) entry which is preliminary data.</text>
</comment>
<dbReference type="GO" id="GO:0005737">
    <property type="term" value="C:cytoplasm"/>
    <property type="evidence" value="ECO:0007669"/>
    <property type="project" value="UniProtKB-SubCell"/>
</dbReference>
<keyword evidence="6 11" id="KW-0489">Methyltransferase</keyword>
<dbReference type="InterPro" id="IPR011671">
    <property type="entry name" value="tRNA_uracil_MeTrfase"/>
</dbReference>
<keyword evidence="9 11" id="KW-0819">tRNA processing</keyword>
<dbReference type="GO" id="GO:0030488">
    <property type="term" value="P:tRNA methylation"/>
    <property type="evidence" value="ECO:0007669"/>
    <property type="project" value="UniProtKB-UniRule"/>
</dbReference>
<comment type="catalytic activity">
    <reaction evidence="10 11">
        <text>uridine(44) in tRNA(Ser) + S-adenosyl-L-methionine = 2'-O-methyluridine(44) in tRNA(Ser) + S-adenosyl-L-homocysteine + H(+)</text>
        <dbReference type="Rhea" id="RHEA:43100"/>
        <dbReference type="Rhea" id="RHEA-COMP:10339"/>
        <dbReference type="Rhea" id="RHEA-COMP:10340"/>
        <dbReference type="ChEBI" id="CHEBI:15378"/>
        <dbReference type="ChEBI" id="CHEBI:57856"/>
        <dbReference type="ChEBI" id="CHEBI:59789"/>
        <dbReference type="ChEBI" id="CHEBI:65315"/>
        <dbReference type="ChEBI" id="CHEBI:74478"/>
        <dbReference type="EC" id="2.1.1.211"/>
    </reaction>
</comment>
<name>A0A9W9KBY6_9EURO</name>
<dbReference type="GO" id="GO:0141101">
    <property type="term" value="F:tRNA(Ser) (uridine(44)-2'-O-)-methyltransferase activity"/>
    <property type="evidence" value="ECO:0007669"/>
    <property type="project" value="UniProtKB-EC"/>
</dbReference>
<evidence type="ECO:0000256" key="4">
    <source>
        <dbReference type="ARBA" id="ARBA00017788"/>
    </source>
</evidence>
<organism evidence="12 13">
    <name type="scientific">Penicillium angulare</name>
    <dbReference type="NCBI Taxonomy" id="116970"/>
    <lineage>
        <taxon>Eukaryota</taxon>
        <taxon>Fungi</taxon>
        <taxon>Dikarya</taxon>
        <taxon>Ascomycota</taxon>
        <taxon>Pezizomycotina</taxon>
        <taxon>Eurotiomycetes</taxon>
        <taxon>Eurotiomycetidae</taxon>
        <taxon>Eurotiales</taxon>
        <taxon>Aspergillaceae</taxon>
        <taxon>Penicillium</taxon>
    </lineage>
</organism>
<evidence type="ECO:0000313" key="13">
    <source>
        <dbReference type="Proteomes" id="UP001149165"/>
    </source>
</evidence>
<evidence type="ECO:0000313" key="12">
    <source>
        <dbReference type="EMBL" id="KAJ5100710.1"/>
    </source>
</evidence>
<evidence type="ECO:0000256" key="6">
    <source>
        <dbReference type="ARBA" id="ARBA00022603"/>
    </source>
</evidence>
<keyword evidence="13" id="KW-1185">Reference proteome</keyword>
<comment type="function">
    <text evidence="11">Adenosyl-L-methionine (AdoMet)-dependent tRNA (uracil-O(2)-)-methyltransferase.</text>
</comment>
<sequence>MAACSNDNVIPRHLTEHTYARLKDQYAQNLYDKWLDKTEPAKHVLDDLVVAAFLIELWRDIYGVVPASETTDVTRDSLFPGFVDIACGNGVVVYVLLMEGYSGYGLDAHRRETWTVFPESVQERLKENIYIPKPFLDVAKIREIGADVHTGDFPPETFIISNRADEMTVWTPLMAALACPASPLAFLAIPCCSHSLSGTSYRYPAPTNNIKLNGHHAHRNTSQSHDDIVEQAPQPASGDLRALRLAKDKEKTADGRWGSMYGSLTAKTMNIAEEVGFEVEATLLPVSTTRNMGVVGGRQLVAQEWKTRAKQGYLAPASVEHHRNNSKTAELLQKITEITQRECSRDGGIQNAARAWIERAQSLNSGQLSGNQAH</sequence>
<dbReference type="EMBL" id="JAPQKH010000004">
    <property type="protein sequence ID" value="KAJ5100710.1"/>
    <property type="molecule type" value="Genomic_DNA"/>
</dbReference>
<comment type="subcellular location">
    <subcellularLocation>
        <location evidence="1 11">Cytoplasm</location>
    </subcellularLocation>
</comment>
<dbReference type="Pfam" id="PF07757">
    <property type="entry name" value="AdoMet_MTase"/>
    <property type="match status" value="1"/>
</dbReference>
<proteinExistence type="inferred from homology"/>
<evidence type="ECO:0000256" key="1">
    <source>
        <dbReference type="ARBA" id="ARBA00004496"/>
    </source>
</evidence>
<gene>
    <name evidence="12" type="ORF">N7456_006762</name>
</gene>
<evidence type="ECO:0000256" key="7">
    <source>
        <dbReference type="ARBA" id="ARBA00022679"/>
    </source>
</evidence>